<dbReference type="PROSITE" id="PS00198">
    <property type="entry name" value="4FE4S_FER_1"/>
    <property type="match status" value="2"/>
</dbReference>
<dbReference type="InterPro" id="IPR017900">
    <property type="entry name" value="4Fe4S_Fe_S_CS"/>
</dbReference>
<feature type="domain" description="4Fe-4S ferredoxin-type" evidence="4">
    <location>
        <begin position="321"/>
        <end position="350"/>
    </location>
</feature>
<accession>A0A8J7J8R8</accession>
<evidence type="ECO:0000313" key="6">
    <source>
        <dbReference type="Proteomes" id="UP000636888"/>
    </source>
</evidence>
<dbReference type="SUPFAM" id="SSF54862">
    <property type="entry name" value="4Fe-4S ferredoxins"/>
    <property type="match status" value="1"/>
</dbReference>
<evidence type="ECO:0000313" key="5">
    <source>
        <dbReference type="EMBL" id="MBJ6726086.1"/>
    </source>
</evidence>
<dbReference type="GO" id="GO:0051536">
    <property type="term" value="F:iron-sulfur cluster binding"/>
    <property type="evidence" value="ECO:0007669"/>
    <property type="project" value="UniProtKB-KW"/>
</dbReference>
<reference evidence="5" key="1">
    <citation type="submission" date="2020-12" db="EMBL/GenBank/DDBJ databases">
        <title>Geomonas sp. Red875, isolated from river sediment.</title>
        <authorList>
            <person name="Xu Z."/>
            <person name="Zhang Z."/>
            <person name="Masuda Y."/>
            <person name="Itoh H."/>
            <person name="Senoo K."/>
        </authorList>
    </citation>
    <scope>NUCLEOTIDE SEQUENCE</scope>
    <source>
        <strain evidence="5">Red875</strain>
    </source>
</reference>
<dbReference type="Gene3D" id="3.30.70.20">
    <property type="match status" value="1"/>
</dbReference>
<dbReference type="InterPro" id="IPR017896">
    <property type="entry name" value="4Fe4S_Fe-S-bd"/>
</dbReference>
<name>A0A8J7J8R8_9BACT</name>
<dbReference type="GO" id="GO:0046872">
    <property type="term" value="F:metal ion binding"/>
    <property type="evidence" value="ECO:0007669"/>
    <property type="project" value="UniProtKB-KW"/>
</dbReference>
<evidence type="ECO:0000256" key="2">
    <source>
        <dbReference type="ARBA" id="ARBA00023004"/>
    </source>
</evidence>
<feature type="domain" description="4Fe-4S ferredoxin-type" evidence="4">
    <location>
        <begin position="283"/>
        <end position="312"/>
    </location>
</feature>
<dbReference type="Pfam" id="PF12838">
    <property type="entry name" value="Fer4_7"/>
    <property type="match status" value="1"/>
</dbReference>
<keyword evidence="2" id="KW-0408">Iron</keyword>
<protein>
    <submittedName>
        <fullName evidence="5">4Fe-4S dicluster domain-containing protein</fullName>
    </submittedName>
</protein>
<comment type="caution">
    <text evidence="5">The sequence shown here is derived from an EMBL/GenBank/DDBJ whole genome shotgun (WGS) entry which is preliminary data.</text>
</comment>
<organism evidence="5 6">
    <name type="scientific">Geomesophilobacter sediminis</name>
    <dbReference type="NCBI Taxonomy" id="2798584"/>
    <lineage>
        <taxon>Bacteria</taxon>
        <taxon>Pseudomonadati</taxon>
        <taxon>Thermodesulfobacteriota</taxon>
        <taxon>Desulfuromonadia</taxon>
        <taxon>Geobacterales</taxon>
        <taxon>Geobacteraceae</taxon>
        <taxon>Geomesophilobacter</taxon>
    </lineage>
</organism>
<dbReference type="RefSeq" id="WP_199384977.1">
    <property type="nucleotide sequence ID" value="NZ_JAEMHM010000012.1"/>
</dbReference>
<keyword evidence="3" id="KW-0411">Iron-sulfur</keyword>
<dbReference type="EMBL" id="JAEMHM010000012">
    <property type="protein sequence ID" value="MBJ6726086.1"/>
    <property type="molecule type" value="Genomic_DNA"/>
</dbReference>
<dbReference type="Proteomes" id="UP000636888">
    <property type="component" value="Unassembled WGS sequence"/>
</dbReference>
<dbReference type="AlphaFoldDB" id="A0A8J7J8R8"/>
<evidence type="ECO:0000259" key="4">
    <source>
        <dbReference type="PROSITE" id="PS51379"/>
    </source>
</evidence>
<evidence type="ECO:0000256" key="3">
    <source>
        <dbReference type="ARBA" id="ARBA00023014"/>
    </source>
</evidence>
<dbReference type="SUPFAM" id="SSF46548">
    <property type="entry name" value="alpha-helical ferredoxin"/>
    <property type="match status" value="1"/>
</dbReference>
<evidence type="ECO:0000256" key="1">
    <source>
        <dbReference type="ARBA" id="ARBA00022723"/>
    </source>
</evidence>
<keyword evidence="6" id="KW-1185">Reference proteome</keyword>
<proteinExistence type="predicted"/>
<gene>
    <name evidence="5" type="ORF">JFN93_15315</name>
</gene>
<dbReference type="PROSITE" id="PS51379">
    <property type="entry name" value="4FE4S_FER_2"/>
    <property type="match status" value="2"/>
</dbReference>
<keyword evidence="1" id="KW-0479">Metal-binding</keyword>
<sequence>MSHHLKDNGYRLLAERLNLFPQGAPVSELLYRILALIFNEKDAERVSRLPLRPFSARKAAGIWRVPEAEAAKILQDLASRALLLDLERNGTLLYVLPPPMAGFFEFSLMRMRTDLDQRELSRLFYQYLNMEDAFIRELFTGGRTQLGRVLVNEPALALSGGSQVLDYERASEIIRSATHIAVGLCYCRHKMFHLGRACQAPLDNCLTLNDAAASLIRNKVARSVEPVEALEILDRARSGNLVQCADNVQQGVNFICNCCGCCCEAMIAVRRLAIPQALYTTNCLPEVNRRICTGCGSCVRSCPIDAIDLPAPPSGNARELVQPTLKADLCLGCGVCANACPQHALVLRPRKQRIVTPVNTAHRVVLMAVERGKLQNLIFDNHALLSHRLMAAVLGAILRLPPLKRLMAKSQLNSRYLETIFREVDVGMFSK</sequence>